<sequence>MLQAEELLQNRYQIQRQLGSNGIRQTWLAKDLQTIDEKNALVVVKLLAFGGAVQWDDLKLFEREGQILKQLNHPFIPKYIDYFCIDDRNLWFGLVQEYIPGKSLKDKLNDEGRFVENNSRTIAIQVLEILTYLHELKPGVLHRDIKPSNLIWGEDNQIYLVDFGAVQDKAAKEGVTFTVVGTYGYAPIEQFGGRAVPASDLYALGATLIHLLTGICPADLPQTDFKIQFTDYVSLSLSFENWLKKVTAPLPEQRFSDANQALNALKSGEIYFQNREVEHLDIKDVINNSGCGMFNKYAKVPNDILGWNWGAFLMPCLWLWTNKVWVGLVCFVPIFGFIMAIILGFKGNEWAWKSRRWRNIEQFKNHQRGWAIGGIMIGAPMSIIFWIYSLTSLLGLIF</sequence>
<proteinExistence type="predicted"/>
<keyword evidence="3" id="KW-0472">Membrane</keyword>
<dbReference type="InterPro" id="IPR000719">
    <property type="entry name" value="Prot_kinase_dom"/>
</dbReference>
<evidence type="ECO:0000313" key="5">
    <source>
        <dbReference type="EMBL" id="WZB89141.1"/>
    </source>
</evidence>
<evidence type="ECO:0000256" key="1">
    <source>
        <dbReference type="ARBA" id="ARBA00022741"/>
    </source>
</evidence>
<keyword evidence="3" id="KW-1133">Transmembrane helix</keyword>
<dbReference type="RefSeq" id="WP_353932045.1">
    <property type="nucleotide sequence ID" value="NZ_CP150886.1"/>
</dbReference>
<dbReference type="Gene3D" id="1.10.510.10">
    <property type="entry name" value="Transferase(Phosphotransferase) domain 1"/>
    <property type="match status" value="1"/>
</dbReference>
<keyword evidence="3" id="KW-0812">Transmembrane</keyword>
<dbReference type="PANTHER" id="PTHR24363">
    <property type="entry name" value="SERINE/THREONINE PROTEIN KINASE"/>
    <property type="match status" value="1"/>
</dbReference>
<dbReference type="GO" id="GO:0004674">
    <property type="term" value="F:protein serine/threonine kinase activity"/>
    <property type="evidence" value="ECO:0007669"/>
    <property type="project" value="UniProtKB-EC"/>
</dbReference>
<feature type="domain" description="Protein kinase" evidence="4">
    <location>
        <begin position="12"/>
        <end position="272"/>
    </location>
</feature>
<name>A0ABZ2UVL6_9CYAN</name>
<evidence type="ECO:0000256" key="2">
    <source>
        <dbReference type="ARBA" id="ARBA00022840"/>
    </source>
</evidence>
<dbReference type="SUPFAM" id="SSF56112">
    <property type="entry name" value="Protein kinase-like (PK-like)"/>
    <property type="match status" value="1"/>
</dbReference>
<keyword evidence="1" id="KW-0547">Nucleotide-binding</keyword>
<feature type="transmembrane region" description="Helical" evidence="3">
    <location>
        <begin position="304"/>
        <end position="320"/>
    </location>
</feature>
<dbReference type="EMBL" id="CP150886">
    <property type="protein sequence ID" value="WZB89141.1"/>
    <property type="molecule type" value="Genomic_DNA"/>
</dbReference>
<dbReference type="PANTHER" id="PTHR24363:SF7">
    <property type="entry name" value="SERINE_THREONINE-PROTEIN KINASE-LIKE PROTEIN E"/>
    <property type="match status" value="1"/>
</dbReference>
<keyword evidence="2" id="KW-0067">ATP-binding</keyword>
<evidence type="ECO:0000259" key="4">
    <source>
        <dbReference type="PROSITE" id="PS50011"/>
    </source>
</evidence>
<gene>
    <name evidence="5" type="ORF">WJM97_05535</name>
</gene>
<evidence type="ECO:0000256" key="3">
    <source>
        <dbReference type="SAM" id="Phobius"/>
    </source>
</evidence>
<accession>A0ABZ2UVL6</accession>
<dbReference type="Pfam" id="PF00069">
    <property type="entry name" value="Pkinase"/>
    <property type="match status" value="1"/>
</dbReference>
<feature type="transmembrane region" description="Helical" evidence="3">
    <location>
        <begin position="326"/>
        <end position="348"/>
    </location>
</feature>
<protein>
    <submittedName>
        <fullName evidence="5">Serine/threonine-protein kinase</fullName>
        <ecNumber evidence="5">2.7.11.1</ecNumber>
    </submittedName>
</protein>
<dbReference type="Proteomes" id="UP001483337">
    <property type="component" value="Chromosome"/>
</dbReference>
<organism evidence="5 6">
    <name type="scientific">Okeanomitos corallinicola TIOX110</name>
    <dbReference type="NCBI Taxonomy" id="3133117"/>
    <lineage>
        <taxon>Bacteria</taxon>
        <taxon>Bacillati</taxon>
        <taxon>Cyanobacteriota</taxon>
        <taxon>Cyanophyceae</taxon>
        <taxon>Nostocales</taxon>
        <taxon>Aphanizomenonaceae</taxon>
        <taxon>Okeanomitos</taxon>
    </lineage>
</organism>
<keyword evidence="5" id="KW-0808">Transferase</keyword>
<dbReference type="PROSITE" id="PS50011">
    <property type="entry name" value="PROTEIN_KINASE_DOM"/>
    <property type="match status" value="1"/>
</dbReference>
<keyword evidence="6" id="KW-1185">Reference proteome</keyword>
<dbReference type="EC" id="2.7.11.1" evidence="5"/>
<keyword evidence="5" id="KW-0418">Kinase</keyword>
<evidence type="ECO:0000313" key="6">
    <source>
        <dbReference type="Proteomes" id="UP001483337"/>
    </source>
</evidence>
<dbReference type="InterPro" id="IPR011009">
    <property type="entry name" value="Kinase-like_dom_sf"/>
</dbReference>
<feature type="transmembrane region" description="Helical" evidence="3">
    <location>
        <begin position="369"/>
        <end position="388"/>
    </location>
</feature>
<reference evidence="5 6" key="1">
    <citation type="submission" date="2024-04" db="EMBL/GenBank/DDBJ databases">
        <title>Okeanomitos corallinicola gen. &amp; sp. nov. (Nostocales, Cyanobacteria), a new toxic marine heterocyst-forming cyanobacterium from a coral reef.</title>
        <authorList>
            <person name="Li H."/>
            <person name="Li R."/>
            <person name="Kang J."/>
            <person name="Hii K.S."/>
            <person name="Mohamed H.F."/>
            <person name="Xu X."/>
            <person name="Luo Z."/>
        </authorList>
    </citation>
    <scope>NUCLEOTIDE SEQUENCE [LARGE SCALE GENOMIC DNA]</scope>
    <source>
        <strain evidence="5 6">TIOX110</strain>
    </source>
</reference>
<dbReference type="SMART" id="SM00220">
    <property type="entry name" value="S_TKc"/>
    <property type="match status" value="1"/>
</dbReference>
<dbReference type="CDD" id="cd14014">
    <property type="entry name" value="STKc_PknB_like"/>
    <property type="match status" value="1"/>
</dbReference>